<gene>
    <name evidence="2" type="ORF">MSL71_45550</name>
</gene>
<proteinExistence type="predicted"/>
<keyword evidence="3" id="KW-1185">Reference proteome</keyword>
<evidence type="ECO:0000313" key="2">
    <source>
        <dbReference type="EMBL" id="VFQ46873.1"/>
    </source>
</evidence>
<dbReference type="Proteomes" id="UP000507962">
    <property type="component" value="Unassembled WGS sequence"/>
</dbReference>
<dbReference type="InterPro" id="IPR056106">
    <property type="entry name" value="DUF7689"/>
</dbReference>
<organism evidence="2 3">
    <name type="scientific">Desulfoluna butyratoxydans</name>
    <dbReference type="NCBI Taxonomy" id="231438"/>
    <lineage>
        <taxon>Bacteria</taxon>
        <taxon>Pseudomonadati</taxon>
        <taxon>Thermodesulfobacteriota</taxon>
        <taxon>Desulfobacteria</taxon>
        <taxon>Desulfobacterales</taxon>
        <taxon>Desulfolunaceae</taxon>
        <taxon>Desulfoluna</taxon>
    </lineage>
</organism>
<reference evidence="2 3" key="1">
    <citation type="submission" date="2019-03" db="EMBL/GenBank/DDBJ databases">
        <authorList>
            <person name="Nijsse B."/>
        </authorList>
    </citation>
    <scope>NUCLEOTIDE SEQUENCE [LARGE SCALE GENOMIC DNA]</scope>
    <source>
        <strain evidence="2">Desulfoluna butyratoxydans MSL71</strain>
    </source>
</reference>
<dbReference type="Pfam" id="PF24738">
    <property type="entry name" value="DUF7689"/>
    <property type="match status" value="1"/>
</dbReference>
<dbReference type="AlphaFoldDB" id="A0A4U8YZ41"/>
<evidence type="ECO:0000259" key="1">
    <source>
        <dbReference type="Pfam" id="PF24738"/>
    </source>
</evidence>
<accession>A0A4U8YZ41</accession>
<protein>
    <recommendedName>
        <fullName evidence="1">DUF7689 domain-containing protein</fullName>
    </recommendedName>
</protein>
<name>A0A4U8YZ41_9BACT</name>
<evidence type="ECO:0000313" key="3">
    <source>
        <dbReference type="Proteomes" id="UP000507962"/>
    </source>
</evidence>
<sequence>MVNVHNYTLQGSTKSCARSSLRILRPVKHTLGNDMNIELRKQLGDIPKEEHTKQQIALSDLKNHYVHSINVIDSSHLFHEWGTYNCFEYALRLTNSSDYVEIKKQHVFANSEFIQYLIINNLISKAQDNGLIIYFNDEQKPTHAGIFENHRVLSKWGTGLVFDHEIFEAPFSYGSQYRIYETVESATMIEYFFDYAELHGIKFYYE</sequence>
<feature type="domain" description="DUF7689" evidence="1">
    <location>
        <begin position="83"/>
        <end position="180"/>
    </location>
</feature>
<dbReference type="EMBL" id="CAADHO010000011">
    <property type="protein sequence ID" value="VFQ46873.1"/>
    <property type="molecule type" value="Genomic_DNA"/>
</dbReference>